<accession>A0A450UB59</accession>
<dbReference type="EMBL" id="CAADFJ010000004">
    <property type="protein sequence ID" value="VFJ96030.1"/>
    <property type="molecule type" value="Genomic_DNA"/>
</dbReference>
<dbReference type="EMBL" id="CAADFI010000004">
    <property type="protein sequence ID" value="VFJ89422.1"/>
    <property type="molecule type" value="Genomic_DNA"/>
</dbReference>
<organism evidence="3">
    <name type="scientific">Candidatus Kentrum eta</name>
    <dbReference type="NCBI Taxonomy" id="2126337"/>
    <lineage>
        <taxon>Bacteria</taxon>
        <taxon>Pseudomonadati</taxon>
        <taxon>Pseudomonadota</taxon>
        <taxon>Gammaproteobacteria</taxon>
        <taxon>Candidatus Kentrum</taxon>
    </lineage>
</organism>
<dbReference type="PANTHER" id="PTHR32063:SF33">
    <property type="entry name" value="RND SUPERFAMILY EFFLUX PUMP PERMEASE COMPONENT"/>
    <property type="match status" value="1"/>
</dbReference>
<dbReference type="SUPFAM" id="SSF82714">
    <property type="entry name" value="Multidrug efflux transporter AcrB TolC docking domain, DN and DC subdomains"/>
    <property type="match status" value="1"/>
</dbReference>
<sequence>MAARHRAHTGGSGSLFSQHRSGPMDIRLMGDDFEDLAAAAVEVKERLAEYPGVFAIRDSFDVGREEIELRLRPEAELLGISVSDLGRQVRQAFFGAEAQRIQRGRGDVRVMVRYSLAERQSEENLARMRIRAPSGVQVPLSEVADVSVGKGSSTIRRVDRHRAVNVTADMDKEKTDINRIVRDLEPFLAELQRRWPGVRYSLEGELREQREAFGSLYMGIAFVLFAIYALLAIPFRSYVQPLIVMLVIPLGVIGALLGHMIMGMNLSMMSIWGMLALTGVVINNALVLVDYINRQRREGVETTDAVVMAGVARFRPILLTSLTTFAGLMPLIFDKSTQAQFLIPMAVSLGFGILYATFLTLFLVPIGYRLLDDGGILLRRIPWPRL</sequence>
<feature type="transmembrane region" description="Helical" evidence="1">
    <location>
        <begin position="242"/>
        <end position="264"/>
    </location>
</feature>
<evidence type="ECO:0000256" key="1">
    <source>
        <dbReference type="SAM" id="Phobius"/>
    </source>
</evidence>
<gene>
    <name evidence="2" type="ORF">BECKH772A_GA0070896_1000440</name>
    <name evidence="3" type="ORF">BECKH772B_GA0070898_1000440</name>
    <name evidence="4" type="ORF">BECKH772C_GA0070978_1000441</name>
</gene>
<dbReference type="Gene3D" id="1.20.1640.10">
    <property type="entry name" value="Multidrug efflux transporter AcrB transmembrane domain"/>
    <property type="match status" value="1"/>
</dbReference>
<evidence type="ECO:0000313" key="3">
    <source>
        <dbReference type="EMBL" id="VFJ89422.1"/>
    </source>
</evidence>
<feature type="transmembrane region" description="Helical" evidence="1">
    <location>
        <begin position="345"/>
        <end position="371"/>
    </location>
</feature>
<dbReference type="EMBL" id="CAADFG010000004">
    <property type="protein sequence ID" value="VFJ87633.1"/>
    <property type="molecule type" value="Genomic_DNA"/>
</dbReference>
<protein>
    <submittedName>
        <fullName evidence="3">AcrB/AcrD/AcrF family protein</fullName>
    </submittedName>
</protein>
<dbReference type="Gene3D" id="3.30.2090.10">
    <property type="entry name" value="Multidrug efflux transporter AcrB TolC docking domain, DN and DC subdomains"/>
    <property type="match status" value="1"/>
</dbReference>
<evidence type="ECO:0000313" key="2">
    <source>
        <dbReference type="EMBL" id="VFJ87633.1"/>
    </source>
</evidence>
<feature type="transmembrane region" description="Helical" evidence="1">
    <location>
        <begin position="314"/>
        <end position="333"/>
    </location>
</feature>
<dbReference type="InterPro" id="IPR027463">
    <property type="entry name" value="AcrB_DN_DC_subdom"/>
</dbReference>
<dbReference type="GO" id="GO:0005886">
    <property type="term" value="C:plasma membrane"/>
    <property type="evidence" value="ECO:0007669"/>
    <property type="project" value="TreeGrafter"/>
</dbReference>
<dbReference type="Gene3D" id="3.30.70.1440">
    <property type="entry name" value="Multidrug efflux transporter AcrB pore domain"/>
    <property type="match status" value="1"/>
</dbReference>
<name>A0A450UB59_9GAMM</name>
<keyword evidence="1" id="KW-1133">Transmembrane helix</keyword>
<dbReference type="AlphaFoldDB" id="A0A450UB59"/>
<feature type="transmembrane region" description="Helical" evidence="1">
    <location>
        <begin position="216"/>
        <end position="235"/>
    </location>
</feature>
<keyword evidence="1" id="KW-0812">Transmembrane</keyword>
<dbReference type="InterPro" id="IPR001036">
    <property type="entry name" value="Acrflvin-R"/>
</dbReference>
<proteinExistence type="predicted"/>
<evidence type="ECO:0000313" key="4">
    <source>
        <dbReference type="EMBL" id="VFJ96030.1"/>
    </source>
</evidence>
<feature type="transmembrane region" description="Helical" evidence="1">
    <location>
        <begin position="270"/>
        <end position="293"/>
    </location>
</feature>
<reference evidence="3" key="1">
    <citation type="submission" date="2019-02" db="EMBL/GenBank/DDBJ databases">
        <authorList>
            <person name="Gruber-Vodicka R. H."/>
            <person name="Seah K. B. B."/>
        </authorList>
    </citation>
    <scope>NUCLEOTIDE SEQUENCE</scope>
    <source>
        <strain evidence="4">BECK_SA2B12</strain>
        <strain evidence="2">BECK_SA2B15</strain>
        <strain evidence="3">BECK_SA2B20</strain>
    </source>
</reference>
<dbReference type="Pfam" id="PF00873">
    <property type="entry name" value="ACR_tran"/>
    <property type="match status" value="1"/>
</dbReference>
<dbReference type="GO" id="GO:0042910">
    <property type="term" value="F:xenobiotic transmembrane transporter activity"/>
    <property type="evidence" value="ECO:0007669"/>
    <property type="project" value="TreeGrafter"/>
</dbReference>
<keyword evidence="1" id="KW-0472">Membrane</keyword>
<dbReference type="SUPFAM" id="SSF82866">
    <property type="entry name" value="Multidrug efflux transporter AcrB transmembrane domain"/>
    <property type="match status" value="1"/>
</dbReference>
<dbReference type="PANTHER" id="PTHR32063">
    <property type="match status" value="1"/>
</dbReference>